<evidence type="ECO:0000256" key="1">
    <source>
        <dbReference type="ARBA" id="ARBA00022553"/>
    </source>
</evidence>
<evidence type="ECO:0000256" key="2">
    <source>
        <dbReference type="ARBA" id="ARBA00023012"/>
    </source>
</evidence>
<feature type="domain" description="Response regulatory" evidence="4">
    <location>
        <begin position="4"/>
        <end position="121"/>
    </location>
</feature>
<evidence type="ECO:0000313" key="6">
    <source>
        <dbReference type="Proteomes" id="UP000178894"/>
    </source>
</evidence>
<gene>
    <name evidence="5" type="ORF">A3G54_02085</name>
</gene>
<dbReference type="STRING" id="1798364.A3G54_02085"/>
<comment type="caution">
    <text evidence="5">The sequence shown here is derived from an EMBL/GenBank/DDBJ whole genome shotgun (WGS) entry which is preliminary data.</text>
</comment>
<dbReference type="Pfam" id="PF00072">
    <property type="entry name" value="Response_reg"/>
    <property type="match status" value="1"/>
</dbReference>
<dbReference type="InterPro" id="IPR050595">
    <property type="entry name" value="Bact_response_regulator"/>
</dbReference>
<evidence type="ECO:0000259" key="4">
    <source>
        <dbReference type="PROSITE" id="PS50110"/>
    </source>
</evidence>
<dbReference type="PROSITE" id="PS50110">
    <property type="entry name" value="RESPONSE_REGULATORY"/>
    <property type="match status" value="1"/>
</dbReference>
<name>A0A1F5Y1I9_9BACT</name>
<evidence type="ECO:0000256" key="3">
    <source>
        <dbReference type="PROSITE-ProRule" id="PRU00169"/>
    </source>
</evidence>
<dbReference type="EMBL" id="MFIQ01000007">
    <property type="protein sequence ID" value="OGF93711.1"/>
    <property type="molecule type" value="Genomic_DNA"/>
</dbReference>
<dbReference type="Gene3D" id="3.40.50.2300">
    <property type="match status" value="1"/>
</dbReference>
<sequence length="125" mass="14126">MYKNLLIIEDEMPLLKIMMEEFSNSNIKVMGASNGKEGLKFALDKHPDLIVLDLLMPKMDGIAMLKKLREDEWGKNASVIILTNLEGRSDATLAALDSGVFEFLVKTRISLEGLKEKIMEKLEKK</sequence>
<keyword evidence="1 3" id="KW-0597">Phosphoprotein</keyword>
<proteinExistence type="predicted"/>
<dbReference type="CDD" id="cd00156">
    <property type="entry name" value="REC"/>
    <property type="match status" value="1"/>
</dbReference>
<dbReference type="PANTHER" id="PTHR44591">
    <property type="entry name" value="STRESS RESPONSE REGULATOR PROTEIN 1"/>
    <property type="match status" value="1"/>
</dbReference>
<feature type="modified residue" description="4-aspartylphosphate" evidence="3">
    <location>
        <position position="53"/>
    </location>
</feature>
<dbReference type="AlphaFoldDB" id="A0A1F5Y1I9"/>
<organism evidence="5 6">
    <name type="scientific">Candidatus Giovannonibacteria bacterium RIFCSPLOWO2_12_FULL_44_15</name>
    <dbReference type="NCBI Taxonomy" id="1798364"/>
    <lineage>
        <taxon>Bacteria</taxon>
        <taxon>Candidatus Giovannoniibacteriota</taxon>
    </lineage>
</organism>
<dbReference type="GO" id="GO:0000160">
    <property type="term" value="P:phosphorelay signal transduction system"/>
    <property type="evidence" value="ECO:0007669"/>
    <property type="project" value="UniProtKB-KW"/>
</dbReference>
<dbReference type="SMART" id="SM00448">
    <property type="entry name" value="REC"/>
    <property type="match status" value="1"/>
</dbReference>
<reference evidence="5 6" key="1">
    <citation type="journal article" date="2016" name="Nat. Commun.">
        <title>Thousands of microbial genomes shed light on interconnected biogeochemical processes in an aquifer system.</title>
        <authorList>
            <person name="Anantharaman K."/>
            <person name="Brown C.T."/>
            <person name="Hug L.A."/>
            <person name="Sharon I."/>
            <person name="Castelle C.J."/>
            <person name="Probst A.J."/>
            <person name="Thomas B.C."/>
            <person name="Singh A."/>
            <person name="Wilkins M.J."/>
            <person name="Karaoz U."/>
            <person name="Brodie E.L."/>
            <person name="Williams K.H."/>
            <person name="Hubbard S.S."/>
            <person name="Banfield J.F."/>
        </authorList>
    </citation>
    <scope>NUCLEOTIDE SEQUENCE [LARGE SCALE GENOMIC DNA]</scope>
</reference>
<accession>A0A1F5Y1I9</accession>
<dbReference type="SUPFAM" id="SSF52172">
    <property type="entry name" value="CheY-like"/>
    <property type="match status" value="1"/>
</dbReference>
<dbReference type="PANTHER" id="PTHR44591:SF14">
    <property type="entry name" value="PROTEIN PILG"/>
    <property type="match status" value="1"/>
</dbReference>
<protein>
    <recommendedName>
        <fullName evidence="4">Response regulatory domain-containing protein</fullName>
    </recommendedName>
</protein>
<dbReference type="Proteomes" id="UP000178894">
    <property type="component" value="Unassembled WGS sequence"/>
</dbReference>
<dbReference type="InterPro" id="IPR001789">
    <property type="entry name" value="Sig_transdc_resp-reg_receiver"/>
</dbReference>
<dbReference type="InterPro" id="IPR011006">
    <property type="entry name" value="CheY-like_superfamily"/>
</dbReference>
<evidence type="ECO:0000313" key="5">
    <source>
        <dbReference type="EMBL" id="OGF93711.1"/>
    </source>
</evidence>
<keyword evidence="2" id="KW-0902">Two-component regulatory system</keyword>